<dbReference type="Pfam" id="PF01527">
    <property type="entry name" value="HTH_Tnp_1"/>
    <property type="match status" value="1"/>
</dbReference>
<dbReference type="InterPro" id="IPR051839">
    <property type="entry name" value="RD_transcriptional_regulator"/>
</dbReference>
<dbReference type="STRING" id="1798182.GA0061081_102116"/>
<dbReference type="GO" id="GO:0006313">
    <property type="term" value="P:DNA transposition"/>
    <property type="evidence" value="ECO:0007669"/>
    <property type="project" value="InterPro"/>
</dbReference>
<dbReference type="GO" id="GO:0004803">
    <property type="term" value="F:transposase activity"/>
    <property type="evidence" value="ECO:0007669"/>
    <property type="project" value="InterPro"/>
</dbReference>
<accession>A0A1C3ZVZ4</accession>
<name>A0A1C3ZVZ4_9GAMM</name>
<dbReference type="OrthoDB" id="9781005at2"/>
<dbReference type="PANTHER" id="PTHR33215:SF11">
    <property type="entry name" value="BLR1542 PROTEIN"/>
    <property type="match status" value="1"/>
</dbReference>
<evidence type="ECO:0000313" key="2">
    <source>
        <dbReference type="EMBL" id="SCB86442.1"/>
    </source>
</evidence>
<dbReference type="PANTHER" id="PTHR33215">
    <property type="entry name" value="PROTEIN DISTAL ANTENNA"/>
    <property type="match status" value="1"/>
</dbReference>
<reference evidence="3" key="1">
    <citation type="submission" date="2016-08" db="EMBL/GenBank/DDBJ databases">
        <authorList>
            <person name="Varghese N."/>
            <person name="Submissions Spin"/>
        </authorList>
    </citation>
    <scope>NUCLEOTIDE SEQUENCE [LARGE SCALE GENOMIC DNA]</scope>
    <source>
        <strain evidence="3">R-53248</strain>
    </source>
</reference>
<sequence>MNKIKRKRRTFTDDFKHQMVSLYQHGKSRSEIVAEYDLTPSALDRWISQSSQSGSFKTKDNRSPQEQELIALRKELKQLRMENDILKQAALIIGRKSLS</sequence>
<dbReference type="AlphaFoldDB" id="A0A1C3ZVZ4"/>
<dbReference type="GO" id="GO:0003677">
    <property type="term" value="F:DNA binding"/>
    <property type="evidence" value="ECO:0007669"/>
    <property type="project" value="InterPro"/>
</dbReference>
<evidence type="ECO:0000313" key="3">
    <source>
        <dbReference type="Proteomes" id="UP000199670"/>
    </source>
</evidence>
<dbReference type="InterPro" id="IPR009057">
    <property type="entry name" value="Homeodomain-like_sf"/>
</dbReference>
<dbReference type="InterPro" id="IPR002514">
    <property type="entry name" value="Transposase_8"/>
</dbReference>
<organism evidence="2 3">
    <name type="scientific">Gilliamella bombicola</name>
    <dbReference type="NCBI Taxonomy" id="1798182"/>
    <lineage>
        <taxon>Bacteria</taxon>
        <taxon>Pseudomonadati</taxon>
        <taxon>Pseudomonadota</taxon>
        <taxon>Gammaproteobacteria</taxon>
        <taxon>Orbales</taxon>
        <taxon>Orbaceae</taxon>
        <taxon>Gilliamella</taxon>
    </lineage>
</organism>
<gene>
    <name evidence="2" type="ORF">GA0061081_102116</name>
</gene>
<dbReference type="Proteomes" id="UP000199670">
    <property type="component" value="Unassembled WGS sequence"/>
</dbReference>
<dbReference type="SUPFAM" id="SSF46689">
    <property type="entry name" value="Homeodomain-like"/>
    <property type="match status" value="1"/>
</dbReference>
<keyword evidence="3" id="KW-1185">Reference proteome</keyword>
<protein>
    <submittedName>
        <fullName evidence="2">Transposase</fullName>
    </submittedName>
</protein>
<comment type="similarity">
    <text evidence="1">Belongs to the transposase 8 family.</text>
</comment>
<dbReference type="Gene3D" id="1.10.10.60">
    <property type="entry name" value="Homeodomain-like"/>
    <property type="match status" value="1"/>
</dbReference>
<evidence type="ECO:0000256" key="1">
    <source>
        <dbReference type="ARBA" id="ARBA00009964"/>
    </source>
</evidence>
<dbReference type="RefSeq" id="WP_091346816.1">
    <property type="nucleotide sequence ID" value="NZ_FMAQ01000002.1"/>
</dbReference>
<dbReference type="EMBL" id="FMAQ01000002">
    <property type="protein sequence ID" value="SCB86442.1"/>
    <property type="molecule type" value="Genomic_DNA"/>
</dbReference>
<proteinExistence type="inferred from homology"/>